<feature type="compositionally biased region" description="Basic residues" evidence="1">
    <location>
        <begin position="165"/>
        <end position="178"/>
    </location>
</feature>
<feature type="region of interest" description="Disordered" evidence="1">
    <location>
        <begin position="86"/>
        <end position="368"/>
    </location>
</feature>
<feature type="compositionally biased region" description="Low complexity" evidence="1">
    <location>
        <begin position="128"/>
        <end position="137"/>
    </location>
</feature>
<feature type="compositionally biased region" description="Basic and acidic residues" evidence="1">
    <location>
        <begin position="106"/>
        <end position="118"/>
    </location>
</feature>
<reference evidence="3" key="1">
    <citation type="submission" date="2016-10" db="EMBL/GenBank/DDBJ databases">
        <authorList>
            <person name="Varghese N."/>
            <person name="Submissions S."/>
        </authorList>
    </citation>
    <scope>NUCLEOTIDE SEQUENCE [LARGE SCALE GENOMIC DNA]</scope>
    <source>
        <strain evidence="3">ATCC 25963</strain>
    </source>
</reference>
<evidence type="ECO:0000313" key="3">
    <source>
        <dbReference type="Proteomes" id="UP000199400"/>
    </source>
</evidence>
<gene>
    <name evidence="2" type="ORF">SAMN02745121_01600</name>
</gene>
<dbReference type="AlphaFoldDB" id="A0A1I1VCN6"/>
<dbReference type="EMBL" id="FOMX01000004">
    <property type="protein sequence ID" value="SFD78863.1"/>
    <property type="molecule type" value="Genomic_DNA"/>
</dbReference>
<dbReference type="Proteomes" id="UP000199400">
    <property type="component" value="Unassembled WGS sequence"/>
</dbReference>
<feature type="compositionally biased region" description="Basic residues" evidence="1">
    <location>
        <begin position="357"/>
        <end position="368"/>
    </location>
</feature>
<organism evidence="2 3">
    <name type="scientific">Nannocystis exedens</name>
    <dbReference type="NCBI Taxonomy" id="54"/>
    <lineage>
        <taxon>Bacteria</taxon>
        <taxon>Pseudomonadati</taxon>
        <taxon>Myxococcota</taxon>
        <taxon>Polyangia</taxon>
        <taxon>Nannocystales</taxon>
        <taxon>Nannocystaceae</taxon>
        <taxon>Nannocystis</taxon>
    </lineage>
</organism>
<evidence type="ECO:0000313" key="2">
    <source>
        <dbReference type="EMBL" id="SFD78863.1"/>
    </source>
</evidence>
<keyword evidence="3" id="KW-1185">Reference proteome</keyword>
<feature type="compositionally biased region" description="Basic and acidic residues" evidence="1">
    <location>
        <begin position="236"/>
        <end position="251"/>
    </location>
</feature>
<feature type="compositionally biased region" description="Basic residues" evidence="1">
    <location>
        <begin position="324"/>
        <end position="338"/>
    </location>
</feature>
<proteinExistence type="predicted"/>
<sequence length="368" mass="39259">MSTRTWLKRQMAGRRAGVRRVDLRGALGRPRRARGQGGGGRTGEAPRSVAREPVAVRRAAWRHRHVPIDMFDPGRPARGVVWDVPKDRRKEIGSGDACLEGPVPTTDERPRGPRERARSGACERSPRRAGGASRGSAIFGGPGPRALRGHDRSGRGAVGSTLERRIRRRGTRRPRRRRGDPAVRPLPVAAPAGPERDEGDPRARPRAEGRAEAGAGRSLPGGDRPLHPRGQGATEVRVEPHARVDVDEDRPAGGGGAAIQGAGEAVAPRRERPAEGGGPGDRARARGEGGAPARGWVRGDRRPVLSGRSEAGGGARGEAGGSRLRARRRDGRRRRPRAGHGLWPGAGDRRAGGGGSRPRRSRRAARRG</sequence>
<feature type="compositionally biased region" description="Basic and acidic residues" evidence="1">
    <location>
        <begin position="194"/>
        <end position="211"/>
    </location>
</feature>
<evidence type="ECO:0000256" key="1">
    <source>
        <dbReference type="SAM" id="MobiDB-lite"/>
    </source>
</evidence>
<feature type="compositionally biased region" description="Low complexity" evidence="1">
    <location>
        <begin position="182"/>
        <end position="193"/>
    </location>
</feature>
<protein>
    <submittedName>
        <fullName evidence="2">Uncharacterized protein</fullName>
    </submittedName>
</protein>
<dbReference type="STRING" id="54.SAMN02745121_01600"/>
<accession>A0A1I1VCN6</accession>
<feature type="region of interest" description="Disordered" evidence="1">
    <location>
        <begin position="1"/>
        <end position="50"/>
    </location>
</feature>
<feature type="compositionally biased region" description="Gly residues" evidence="1">
    <location>
        <begin position="310"/>
        <end position="320"/>
    </location>
</feature>
<name>A0A1I1VCN6_9BACT</name>